<dbReference type="RefSeq" id="WP_107106052.1">
    <property type="nucleotide sequence ID" value="NZ_JAMWDY010000007.1"/>
</dbReference>
<evidence type="ECO:0000313" key="2">
    <source>
        <dbReference type="Proteomes" id="UP001153199"/>
    </source>
</evidence>
<name>A0A9X4SI55_9LACT</name>
<comment type="caution">
    <text evidence="1">The sequence shown here is derived from an EMBL/GenBank/DDBJ whole genome shotgun (WGS) entry which is preliminary data.</text>
</comment>
<dbReference type="Proteomes" id="UP001153199">
    <property type="component" value="Unassembled WGS sequence"/>
</dbReference>
<protein>
    <submittedName>
        <fullName evidence="1">Uncharacterized protein</fullName>
    </submittedName>
</protein>
<organism evidence="1 2">
    <name type="scientific">Lactococcus formosensis</name>
    <dbReference type="NCBI Taxonomy" id="1281486"/>
    <lineage>
        <taxon>Bacteria</taxon>
        <taxon>Bacillati</taxon>
        <taxon>Bacillota</taxon>
        <taxon>Bacilli</taxon>
        <taxon>Lactobacillales</taxon>
        <taxon>Streptococcaceae</taxon>
        <taxon>Lactococcus</taxon>
    </lineage>
</organism>
<proteinExistence type="predicted"/>
<evidence type="ECO:0000313" key="1">
    <source>
        <dbReference type="EMBL" id="MDG6146097.1"/>
    </source>
</evidence>
<reference evidence="1" key="1">
    <citation type="submission" date="2022-06" db="EMBL/GenBank/DDBJ databases">
        <title>Lactococcus from bovine mastitis in China.</title>
        <authorList>
            <person name="Lin Y."/>
            <person name="Han B."/>
        </authorList>
    </citation>
    <scope>NUCLEOTIDE SEQUENCE</scope>
    <source>
        <strain evidence="1">Ningxia-I-26</strain>
    </source>
</reference>
<sequence>MGNTILKETELQKSSENLSRDIYDARSIIIRIEELVADGNYRILDDKDYREEYVGMLRNIDHILKNYDTKNVLNSCTIVARHLKDSVIETNFEKTTHNE</sequence>
<accession>A0A9X4SI55</accession>
<gene>
    <name evidence="1" type="ORF">NF717_10630</name>
</gene>
<dbReference type="AlphaFoldDB" id="A0A9X4SI55"/>
<dbReference type="EMBL" id="JAMWFV010000024">
    <property type="protein sequence ID" value="MDG6146097.1"/>
    <property type="molecule type" value="Genomic_DNA"/>
</dbReference>
<keyword evidence="2" id="KW-1185">Reference proteome</keyword>